<sequence>MKRIGMRNIKTAMAVTISVFLSQSFGLDSPFYAAIAAVISMQTSVTGSYTAGKNRMLGTMTGATVGLCISSIEQNNPLLCGLGIIIVIYILNSLKWKKSVTIGCIVFIGIMVNLTVKTPLYYSVHRVLDTFIGITVAVIINVTIRPPRHEVKVKSNLNSILNDLYKSLASKIYNHNNINIKKLKKQINSLEGSFNTYVKEFNTKGTLDSTSIKNIISILNSTLIHLSFINSIHSQCKLSSANYETIKTMYDFKDRDYEYKENELNTVYNYHVKKVLLYLKELKKISI</sequence>
<keyword evidence="8" id="KW-1185">Reference proteome</keyword>
<evidence type="ECO:0000256" key="2">
    <source>
        <dbReference type="ARBA" id="ARBA00022475"/>
    </source>
</evidence>
<comment type="subcellular location">
    <subcellularLocation>
        <location evidence="1">Cell membrane</location>
        <topology evidence="1">Multi-pass membrane protein</topology>
    </subcellularLocation>
</comment>
<feature type="transmembrane region" description="Helical" evidence="6">
    <location>
        <begin position="122"/>
        <end position="144"/>
    </location>
</feature>
<evidence type="ECO:0000313" key="7">
    <source>
        <dbReference type="EMBL" id="GAA0746369.1"/>
    </source>
</evidence>
<keyword evidence="2" id="KW-1003">Cell membrane</keyword>
<keyword evidence="3 6" id="KW-0812">Transmembrane</keyword>
<accession>A0ABN1JTI1</accession>
<dbReference type="PANTHER" id="PTHR30509">
    <property type="entry name" value="P-HYDROXYBENZOIC ACID EFFLUX PUMP SUBUNIT-RELATED"/>
    <property type="match status" value="1"/>
</dbReference>
<dbReference type="Pfam" id="PF06081">
    <property type="entry name" value="ArAE_1"/>
    <property type="match status" value="1"/>
</dbReference>
<name>A0ABN1JTI1_9CLOT</name>
<gene>
    <name evidence="7" type="ORF">GCM10008906_33880</name>
</gene>
<dbReference type="RefSeq" id="WP_343763575.1">
    <property type="nucleotide sequence ID" value="NZ_BAAACG010000019.1"/>
</dbReference>
<comment type="caution">
    <text evidence="7">The sequence shown here is derived from an EMBL/GenBank/DDBJ whole genome shotgun (WGS) entry which is preliminary data.</text>
</comment>
<dbReference type="EMBL" id="BAAACG010000019">
    <property type="protein sequence ID" value="GAA0746369.1"/>
    <property type="molecule type" value="Genomic_DNA"/>
</dbReference>
<evidence type="ECO:0000256" key="6">
    <source>
        <dbReference type="SAM" id="Phobius"/>
    </source>
</evidence>
<evidence type="ECO:0000256" key="5">
    <source>
        <dbReference type="ARBA" id="ARBA00023136"/>
    </source>
</evidence>
<proteinExistence type="predicted"/>
<evidence type="ECO:0000256" key="3">
    <source>
        <dbReference type="ARBA" id="ARBA00022692"/>
    </source>
</evidence>
<evidence type="ECO:0000313" key="8">
    <source>
        <dbReference type="Proteomes" id="UP001501510"/>
    </source>
</evidence>
<evidence type="ECO:0000256" key="4">
    <source>
        <dbReference type="ARBA" id="ARBA00022989"/>
    </source>
</evidence>
<keyword evidence="5 6" id="KW-0472">Membrane</keyword>
<dbReference type="PANTHER" id="PTHR30509:SF9">
    <property type="entry name" value="MULTIDRUG RESISTANCE PROTEIN MDTO"/>
    <property type="match status" value="1"/>
</dbReference>
<organism evidence="7 8">
    <name type="scientific">Clostridium oceanicum</name>
    <dbReference type="NCBI Taxonomy" id="1543"/>
    <lineage>
        <taxon>Bacteria</taxon>
        <taxon>Bacillati</taxon>
        <taxon>Bacillota</taxon>
        <taxon>Clostridia</taxon>
        <taxon>Eubacteriales</taxon>
        <taxon>Clostridiaceae</taxon>
        <taxon>Clostridium</taxon>
    </lineage>
</organism>
<dbReference type="InterPro" id="IPR010343">
    <property type="entry name" value="ArAE_1"/>
</dbReference>
<protein>
    <submittedName>
        <fullName evidence="7">Aromatic acid exporter family protein</fullName>
    </submittedName>
</protein>
<reference evidence="7 8" key="1">
    <citation type="journal article" date="2019" name="Int. J. Syst. Evol. Microbiol.">
        <title>The Global Catalogue of Microorganisms (GCM) 10K type strain sequencing project: providing services to taxonomists for standard genome sequencing and annotation.</title>
        <authorList>
            <consortium name="The Broad Institute Genomics Platform"/>
            <consortium name="The Broad Institute Genome Sequencing Center for Infectious Disease"/>
            <person name="Wu L."/>
            <person name="Ma J."/>
        </authorList>
    </citation>
    <scope>NUCLEOTIDE SEQUENCE [LARGE SCALE GENOMIC DNA]</scope>
    <source>
        <strain evidence="7 8">JCM 1407</strain>
    </source>
</reference>
<evidence type="ECO:0000256" key="1">
    <source>
        <dbReference type="ARBA" id="ARBA00004651"/>
    </source>
</evidence>
<dbReference type="Proteomes" id="UP001501510">
    <property type="component" value="Unassembled WGS sequence"/>
</dbReference>
<feature type="transmembrane region" description="Helical" evidence="6">
    <location>
        <begin position="99"/>
        <end position="116"/>
    </location>
</feature>
<feature type="transmembrane region" description="Helical" evidence="6">
    <location>
        <begin position="76"/>
        <end position="92"/>
    </location>
</feature>
<keyword evidence="4 6" id="KW-1133">Transmembrane helix</keyword>